<dbReference type="PANTHER" id="PTHR31989">
    <property type="entry name" value="NAC DOMAIN-CONTAINING PROTEIN 82-RELATED"/>
    <property type="match status" value="1"/>
</dbReference>
<dbReference type="EMBL" id="KI517385">
    <property type="protein sequence ID" value="ESQ52769.1"/>
    <property type="molecule type" value="Genomic_DNA"/>
</dbReference>
<protein>
    <recommendedName>
        <fullName evidence="7">NAC domain-containing protein</fullName>
    </recommendedName>
</protein>
<evidence type="ECO:0000313" key="8">
    <source>
        <dbReference type="EMBL" id="ESQ52769.1"/>
    </source>
</evidence>
<comment type="subcellular location">
    <subcellularLocation>
        <location evidence="1">Nucleus</location>
    </subcellularLocation>
</comment>
<dbReference type="Gramene" id="ESQ52769">
    <property type="protein sequence ID" value="ESQ52769"/>
    <property type="gene ID" value="EUTSA_v10017700mg"/>
</dbReference>
<proteinExistence type="predicted"/>
<dbReference type="KEGG" id="eus:EUTSA_v10017700mg"/>
<dbReference type="PROSITE" id="PS51005">
    <property type="entry name" value="NAC"/>
    <property type="match status" value="1"/>
</dbReference>
<sequence>MEETQNDRGVGFRFRPTDLGLVRLHLRNMVVHGKSGCITTLDVYKDEPWLLDHVNNDLFYENQWYYFVPRPNLGGKKPKRTVPGRGESEGGTWRSVTSKKEIDDDNKKVEGYMQGFVYTKQVNGIPVGTNWLMTEYSLHNDVHDDLVLCWIRYNTDKKPKPEVGDQAPRLRNNVQVREDEEADLTGFANVLEDMLVEGEEHGDITQQQQQQGHDSGYETPMMTTKQSDNNNITMTTQSDDNNNMTMTTQSNDNNNMNQWDDFGFDGYDNNMNQWDDFDFDGSENLMLNVDELMAVEGDRKTMG</sequence>
<evidence type="ECO:0000313" key="9">
    <source>
        <dbReference type="Proteomes" id="UP000030689"/>
    </source>
</evidence>
<dbReference type="GO" id="GO:0003677">
    <property type="term" value="F:DNA binding"/>
    <property type="evidence" value="ECO:0007669"/>
    <property type="project" value="UniProtKB-KW"/>
</dbReference>
<feature type="domain" description="NAC" evidence="7">
    <location>
        <begin position="8"/>
        <end position="154"/>
    </location>
</feature>
<dbReference type="STRING" id="72664.V4M8U7"/>
<dbReference type="AlphaFoldDB" id="V4M8U7"/>
<name>V4M8U7_EUTSA</name>
<reference evidence="8 9" key="1">
    <citation type="journal article" date="2013" name="Front. Plant Sci.">
        <title>The Reference Genome of the Halophytic Plant Eutrema salsugineum.</title>
        <authorList>
            <person name="Yang R."/>
            <person name="Jarvis D.E."/>
            <person name="Chen H."/>
            <person name="Beilstein M.A."/>
            <person name="Grimwood J."/>
            <person name="Jenkins J."/>
            <person name="Shu S."/>
            <person name="Prochnik S."/>
            <person name="Xin M."/>
            <person name="Ma C."/>
            <person name="Schmutz J."/>
            <person name="Wing R.A."/>
            <person name="Mitchell-Olds T."/>
            <person name="Schumaker K.S."/>
            <person name="Wang X."/>
        </authorList>
    </citation>
    <scope>NUCLEOTIDE SEQUENCE [LARGE SCALE GENOMIC DNA]</scope>
</reference>
<accession>V4M8U7</accession>
<evidence type="ECO:0000256" key="5">
    <source>
        <dbReference type="ARBA" id="ARBA00023242"/>
    </source>
</evidence>
<dbReference type="Proteomes" id="UP000030689">
    <property type="component" value="Unassembled WGS sequence"/>
</dbReference>
<dbReference type="SUPFAM" id="SSF101941">
    <property type="entry name" value="NAC domain"/>
    <property type="match status" value="1"/>
</dbReference>
<dbReference type="GO" id="GO:0005634">
    <property type="term" value="C:nucleus"/>
    <property type="evidence" value="ECO:0007669"/>
    <property type="project" value="UniProtKB-SubCell"/>
</dbReference>
<feature type="region of interest" description="Disordered" evidence="6">
    <location>
        <begin position="76"/>
        <end position="99"/>
    </location>
</feature>
<dbReference type="Gene3D" id="2.170.150.80">
    <property type="entry name" value="NAC domain"/>
    <property type="match status" value="1"/>
</dbReference>
<evidence type="ECO:0000259" key="7">
    <source>
        <dbReference type="PROSITE" id="PS51005"/>
    </source>
</evidence>
<evidence type="ECO:0000256" key="2">
    <source>
        <dbReference type="ARBA" id="ARBA00023015"/>
    </source>
</evidence>
<dbReference type="OMA" id="WVDEISD"/>
<evidence type="ECO:0000256" key="1">
    <source>
        <dbReference type="ARBA" id="ARBA00004123"/>
    </source>
</evidence>
<evidence type="ECO:0000256" key="6">
    <source>
        <dbReference type="SAM" id="MobiDB-lite"/>
    </source>
</evidence>
<dbReference type="InterPro" id="IPR036093">
    <property type="entry name" value="NAC_dom_sf"/>
</dbReference>
<dbReference type="Pfam" id="PF02365">
    <property type="entry name" value="NAM"/>
    <property type="match status" value="1"/>
</dbReference>
<dbReference type="InterPro" id="IPR003441">
    <property type="entry name" value="NAC-dom"/>
</dbReference>
<keyword evidence="9" id="KW-1185">Reference proteome</keyword>
<gene>
    <name evidence="8" type="ORF">EUTSA_v10017700mg</name>
</gene>
<keyword evidence="2" id="KW-0805">Transcription regulation</keyword>
<keyword evidence="4" id="KW-0804">Transcription</keyword>
<keyword evidence="3" id="KW-0238">DNA-binding</keyword>
<evidence type="ECO:0000256" key="4">
    <source>
        <dbReference type="ARBA" id="ARBA00023163"/>
    </source>
</evidence>
<dbReference type="GO" id="GO:0006355">
    <property type="term" value="P:regulation of DNA-templated transcription"/>
    <property type="evidence" value="ECO:0007669"/>
    <property type="project" value="InterPro"/>
</dbReference>
<keyword evidence="5" id="KW-0539">Nucleus</keyword>
<organism evidence="8 9">
    <name type="scientific">Eutrema salsugineum</name>
    <name type="common">Saltwater cress</name>
    <name type="synonym">Sisymbrium salsugineum</name>
    <dbReference type="NCBI Taxonomy" id="72664"/>
    <lineage>
        <taxon>Eukaryota</taxon>
        <taxon>Viridiplantae</taxon>
        <taxon>Streptophyta</taxon>
        <taxon>Embryophyta</taxon>
        <taxon>Tracheophyta</taxon>
        <taxon>Spermatophyta</taxon>
        <taxon>Magnoliopsida</taxon>
        <taxon>eudicotyledons</taxon>
        <taxon>Gunneridae</taxon>
        <taxon>Pentapetalae</taxon>
        <taxon>rosids</taxon>
        <taxon>malvids</taxon>
        <taxon>Brassicales</taxon>
        <taxon>Brassicaceae</taxon>
        <taxon>Eutremeae</taxon>
        <taxon>Eutrema</taxon>
    </lineage>
</organism>
<evidence type="ECO:0000256" key="3">
    <source>
        <dbReference type="ARBA" id="ARBA00023125"/>
    </source>
</evidence>